<comment type="caution">
    <text evidence="2">The sequence shown here is derived from an EMBL/GenBank/DDBJ whole genome shotgun (WGS) entry which is preliminary data.</text>
</comment>
<accession>A0A4R7F585</accession>
<gene>
    <name evidence="2" type="ORF">C8P70_10275</name>
</gene>
<dbReference type="OrthoDB" id="1449826at2"/>
<keyword evidence="3" id="KW-1185">Reference proteome</keyword>
<dbReference type="AlphaFoldDB" id="A0A4R7F585"/>
<keyword evidence="1" id="KW-0812">Transmembrane</keyword>
<evidence type="ECO:0000256" key="1">
    <source>
        <dbReference type="SAM" id="Phobius"/>
    </source>
</evidence>
<organism evidence="2 3">
    <name type="scientific">Myroides indicus</name>
    <dbReference type="NCBI Taxonomy" id="1323422"/>
    <lineage>
        <taxon>Bacteria</taxon>
        <taxon>Pseudomonadati</taxon>
        <taxon>Bacteroidota</taxon>
        <taxon>Flavobacteriia</taxon>
        <taxon>Flavobacteriales</taxon>
        <taxon>Flavobacteriaceae</taxon>
        <taxon>Myroides</taxon>
    </lineage>
</organism>
<dbReference type="Proteomes" id="UP000295215">
    <property type="component" value="Unassembled WGS sequence"/>
</dbReference>
<evidence type="ECO:0000313" key="2">
    <source>
        <dbReference type="EMBL" id="TDS65293.1"/>
    </source>
</evidence>
<feature type="transmembrane region" description="Helical" evidence="1">
    <location>
        <begin position="9"/>
        <end position="32"/>
    </location>
</feature>
<name>A0A4R7F585_9FLAO</name>
<protein>
    <submittedName>
        <fullName evidence="2">Uncharacterized protein</fullName>
    </submittedName>
</protein>
<sequence length="122" mass="14690">MKRVVTKNIWFAFMLTVFIVPHVSNLLHFVIFDHNYRDRSNQTEWVNANTVHYCDQFLFKFSPVVEIAFFQWDFFIEKVYSVVPIEREIKVEQQERSPIRMRGPPNLFFDSDSPCDLQLKLI</sequence>
<proteinExistence type="predicted"/>
<dbReference type="EMBL" id="SOAG01000002">
    <property type="protein sequence ID" value="TDS65293.1"/>
    <property type="molecule type" value="Genomic_DNA"/>
</dbReference>
<keyword evidence="1" id="KW-1133">Transmembrane helix</keyword>
<evidence type="ECO:0000313" key="3">
    <source>
        <dbReference type="Proteomes" id="UP000295215"/>
    </source>
</evidence>
<dbReference type="RefSeq" id="WP_133711518.1">
    <property type="nucleotide sequence ID" value="NZ_SOAG01000002.1"/>
</dbReference>
<keyword evidence="1" id="KW-0472">Membrane</keyword>
<reference evidence="2 3" key="1">
    <citation type="submission" date="2019-03" db="EMBL/GenBank/DDBJ databases">
        <title>Genomic Encyclopedia of Archaeal and Bacterial Type Strains, Phase II (KMG-II): from individual species to whole genera.</title>
        <authorList>
            <person name="Goeker M."/>
        </authorList>
    </citation>
    <scope>NUCLEOTIDE SEQUENCE [LARGE SCALE GENOMIC DNA]</scope>
    <source>
        <strain evidence="2 3">DSM 28213</strain>
    </source>
</reference>